<dbReference type="GO" id="GO:0008705">
    <property type="term" value="F:methionine synthase activity"/>
    <property type="evidence" value="ECO:0007669"/>
    <property type="project" value="InterPro"/>
</dbReference>
<accession>E1Y929</accession>
<name>E1Y929_9BACT</name>
<evidence type="ECO:0008006" key="2">
    <source>
        <dbReference type="Google" id="ProtNLM"/>
    </source>
</evidence>
<protein>
    <recommendedName>
        <fullName evidence="2">AdoMet activation domain-containing protein</fullName>
    </recommendedName>
</protein>
<proteinExistence type="predicted"/>
<dbReference type="AlphaFoldDB" id="E1Y929"/>
<dbReference type="SUPFAM" id="SSF56507">
    <property type="entry name" value="Methionine synthase activation domain-like"/>
    <property type="match status" value="1"/>
</dbReference>
<organism evidence="1">
    <name type="scientific">uncultured Desulfobacterium sp</name>
    <dbReference type="NCBI Taxonomy" id="201089"/>
    <lineage>
        <taxon>Bacteria</taxon>
        <taxon>Pseudomonadati</taxon>
        <taxon>Thermodesulfobacteriota</taxon>
        <taxon>Desulfobacteria</taxon>
        <taxon>Desulfobacterales</taxon>
        <taxon>Desulfobacteriaceae</taxon>
        <taxon>Desulfobacterium</taxon>
        <taxon>environmental samples</taxon>
    </lineage>
</organism>
<dbReference type="EMBL" id="FR695864">
    <property type="protein sequence ID" value="CBX27073.1"/>
    <property type="molecule type" value="Genomic_DNA"/>
</dbReference>
<dbReference type="InterPro" id="IPR037010">
    <property type="entry name" value="VitB12-dep_Met_synth_activ_sf"/>
</dbReference>
<reference evidence="1" key="1">
    <citation type="journal article" date="2011" name="Environ. Microbiol.">
        <title>Genomic insights into the metabolic potential of the polycyclic aromatic hydrocarbon degrading sulfate-reducing Deltaproteobacterium N47.</title>
        <authorList>
            <person name="Bergmann F."/>
            <person name="Selesi D."/>
            <person name="Weinmaier T."/>
            <person name="Tischler P."/>
            <person name="Rattei T."/>
            <person name="Meckenstock R.U."/>
        </authorList>
    </citation>
    <scope>NUCLEOTIDE SEQUENCE</scope>
</reference>
<sequence>MGVQINPECIMTPRHSVSGIFFPAKVDYENCRLCPREQCPGRRAPYDKDLYNKHYSMKAS</sequence>
<gene>
    <name evidence="1" type="ORF">N47_A11020</name>
</gene>
<evidence type="ECO:0000313" key="1">
    <source>
        <dbReference type="EMBL" id="CBX27073.1"/>
    </source>
</evidence>